<keyword evidence="2 4" id="KW-0863">Zinc-finger</keyword>
<dbReference type="InterPro" id="IPR047153">
    <property type="entry name" value="TRIM45/56/19-like"/>
</dbReference>
<feature type="domain" description="B box-type" evidence="8">
    <location>
        <begin position="128"/>
        <end position="170"/>
    </location>
</feature>
<dbReference type="Proteomes" id="UP000694559">
    <property type="component" value="Unplaced"/>
</dbReference>
<dbReference type="OMA" id="EHECSAR"/>
<evidence type="ECO:0000256" key="6">
    <source>
        <dbReference type="SAM" id="Phobius"/>
    </source>
</evidence>
<dbReference type="GeneTree" id="ENSGT00510000048454"/>
<dbReference type="Pfam" id="PF22586">
    <property type="entry name" value="ANCHR-like_BBOX"/>
    <property type="match status" value="1"/>
</dbReference>
<dbReference type="AlphaFoldDB" id="A0A8C6Y181"/>
<evidence type="ECO:0000256" key="5">
    <source>
        <dbReference type="SAM" id="Coils"/>
    </source>
</evidence>
<dbReference type="GO" id="GO:0008630">
    <property type="term" value="P:intrinsic apoptotic signaling pathway in response to DNA damage"/>
    <property type="evidence" value="ECO:0007669"/>
    <property type="project" value="TreeGrafter"/>
</dbReference>
<protein>
    <recommendedName>
        <fullName evidence="11">Protein PML</fullName>
    </recommendedName>
</protein>
<dbReference type="SUPFAM" id="SSF57850">
    <property type="entry name" value="RING/U-box"/>
    <property type="match status" value="1"/>
</dbReference>
<reference evidence="9" key="1">
    <citation type="submission" date="2025-08" db="UniProtKB">
        <authorList>
            <consortium name="Ensembl"/>
        </authorList>
    </citation>
    <scope>IDENTIFICATION</scope>
</reference>
<feature type="transmembrane region" description="Helical" evidence="6">
    <location>
        <begin position="6"/>
        <end position="26"/>
    </location>
</feature>
<dbReference type="GO" id="GO:0005654">
    <property type="term" value="C:nucleoplasm"/>
    <property type="evidence" value="ECO:0007669"/>
    <property type="project" value="TreeGrafter"/>
</dbReference>
<name>A0A8C6Y181_NAJNA</name>
<evidence type="ECO:0008006" key="11">
    <source>
        <dbReference type="Google" id="ProtNLM"/>
    </source>
</evidence>
<evidence type="ECO:0000259" key="7">
    <source>
        <dbReference type="PROSITE" id="PS50089"/>
    </source>
</evidence>
<feature type="coiled-coil region" evidence="5">
    <location>
        <begin position="239"/>
        <end position="273"/>
    </location>
</feature>
<dbReference type="InterPro" id="IPR000315">
    <property type="entry name" value="Znf_B-box"/>
</dbReference>
<dbReference type="PROSITE" id="PS50089">
    <property type="entry name" value="ZF_RING_2"/>
    <property type="match status" value="1"/>
</dbReference>
<feature type="coiled-coil region" evidence="5">
    <location>
        <begin position="308"/>
        <end position="345"/>
    </location>
</feature>
<dbReference type="GO" id="GO:0044790">
    <property type="term" value="P:suppression of viral release by host"/>
    <property type="evidence" value="ECO:0007669"/>
    <property type="project" value="TreeGrafter"/>
</dbReference>
<evidence type="ECO:0000256" key="3">
    <source>
        <dbReference type="ARBA" id="ARBA00022833"/>
    </source>
</evidence>
<dbReference type="SMART" id="SM00336">
    <property type="entry name" value="BBOX"/>
    <property type="match status" value="1"/>
</dbReference>
<proteinExistence type="predicted"/>
<dbReference type="PROSITE" id="PS50119">
    <property type="entry name" value="ZF_BBOX"/>
    <property type="match status" value="1"/>
</dbReference>
<sequence length="501" mass="57892">YFILLYSIPYSILFYSTLLYSTLLYSKFHSTPLHSIPFYSIFHSILFKFYSYFQFLLCNRCQRQAKNPKLLTCFHTLCIECLEENKPLGQCPVCANPIQASDGSPLQDNLLFSKLQDQLNTYQEITSDKNLFCKRCNNEAEFWCTECVEFLCLNCKKAHEWYLKQKSHEIQQLADLKKETAQSFLEGMKKSCTLFCAEPNVFSETGVLVLHSIYCRGCHKALCCSCALLDGQHYHAQLYSDIRVEIENRKEELSRLKEELLEKKRTYESSHNNVHEQLKKLEKVQSETHELIQKKVEDMVQWIQQKGKKLMEKVNQQLCQEQEEAKKKLARAEQILKRMDAAEQLVEKMHHFAADQEVIDMHPFIKESLEGLKKEKLTVSSFQIEVENFDEVQGEIQALLKRVKGEGEQLSKVEGVSGGGNLPNLQRTGKELMWFPSSKKGEKTDPGNCRPISPTSIPGKILEKIIIKNEICQHLETSKIITSSQHGFDHAKPILFHSSTQ</sequence>
<dbReference type="PANTHER" id="PTHR25462">
    <property type="entry name" value="BONUS, ISOFORM C-RELATED"/>
    <property type="match status" value="1"/>
</dbReference>
<dbReference type="Gene3D" id="3.30.40.10">
    <property type="entry name" value="Zinc/RING finger domain, C3HC4 (zinc finger)"/>
    <property type="match status" value="1"/>
</dbReference>
<keyword evidence="6" id="KW-0472">Membrane</keyword>
<reference evidence="9" key="2">
    <citation type="submission" date="2025-09" db="UniProtKB">
        <authorList>
            <consortium name="Ensembl"/>
        </authorList>
    </citation>
    <scope>IDENTIFICATION</scope>
</reference>
<keyword evidence="1" id="KW-0479">Metal-binding</keyword>
<dbReference type="InterPro" id="IPR017907">
    <property type="entry name" value="Znf_RING_CS"/>
</dbReference>
<dbReference type="InterPro" id="IPR021978">
    <property type="entry name" value="PML-like_CC"/>
</dbReference>
<dbReference type="SMART" id="SM00184">
    <property type="entry name" value="RING"/>
    <property type="match status" value="1"/>
</dbReference>
<dbReference type="GO" id="GO:0045087">
    <property type="term" value="P:innate immune response"/>
    <property type="evidence" value="ECO:0007669"/>
    <property type="project" value="TreeGrafter"/>
</dbReference>
<dbReference type="PROSITE" id="PS00518">
    <property type="entry name" value="ZF_RING_1"/>
    <property type="match status" value="1"/>
</dbReference>
<keyword evidence="10" id="KW-1185">Reference proteome</keyword>
<keyword evidence="5" id="KW-0175">Coiled coil</keyword>
<keyword evidence="6" id="KW-1133">Transmembrane helix</keyword>
<dbReference type="GO" id="GO:0008270">
    <property type="term" value="F:zinc ion binding"/>
    <property type="evidence" value="ECO:0007669"/>
    <property type="project" value="UniProtKB-KW"/>
</dbReference>
<organism evidence="9 10">
    <name type="scientific">Naja naja</name>
    <name type="common">Indian cobra</name>
    <dbReference type="NCBI Taxonomy" id="35670"/>
    <lineage>
        <taxon>Eukaryota</taxon>
        <taxon>Metazoa</taxon>
        <taxon>Chordata</taxon>
        <taxon>Craniata</taxon>
        <taxon>Vertebrata</taxon>
        <taxon>Euteleostomi</taxon>
        <taxon>Lepidosauria</taxon>
        <taxon>Squamata</taxon>
        <taxon>Bifurcata</taxon>
        <taxon>Unidentata</taxon>
        <taxon>Episquamata</taxon>
        <taxon>Toxicofera</taxon>
        <taxon>Serpentes</taxon>
        <taxon>Colubroidea</taxon>
        <taxon>Elapidae</taxon>
        <taxon>Elapinae</taxon>
        <taxon>Naja</taxon>
    </lineage>
</organism>
<keyword evidence="6" id="KW-0812">Transmembrane</keyword>
<evidence type="ECO:0000313" key="10">
    <source>
        <dbReference type="Proteomes" id="UP000694559"/>
    </source>
</evidence>
<feature type="domain" description="RING-type" evidence="7">
    <location>
        <begin position="58"/>
        <end position="94"/>
    </location>
</feature>
<dbReference type="Ensembl" id="ENSNNAT00000022274.1">
    <property type="protein sequence ID" value="ENSNNAP00000021246.1"/>
    <property type="gene ID" value="ENSNNAG00000014054.1"/>
</dbReference>
<evidence type="ECO:0000259" key="8">
    <source>
        <dbReference type="PROSITE" id="PS50119"/>
    </source>
</evidence>
<dbReference type="InterPro" id="IPR013083">
    <property type="entry name" value="Znf_RING/FYVE/PHD"/>
</dbReference>
<dbReference type="PANTHER" id="PTHR25462:SF302">
    <property type="entry name" value="PROTEIN PML"/>
    <property type="match status" value="1"/>
</dbReference>
<accession>A0A8C6Y181</accession>
<dbReference type="InterPro" id="IPR001841">
    <property type="entry name" value="Znf_RING"/>
</dbReference>
<evidence type="ECO:0000256" key="4">
    <source>
        <dbReference type="PROSITE-ProRule" id="PRU00024"/>
    </source>
</evidence>
<evidence type="ECO:0000256" key="1">
    <source>
        <dbReference type="ARBA" id="ARBA00022723"/>
    </source>
</evidence>
<keyword evidence="3" id="KW-0862">Zinc</keyword>
<evidence type="ECO:0000313" key="9">
    <source>
        <dbReference type="Ensembl" id="ENSNNAP00000021246.1"/>
    </source>
</evidence>
<dbReference type="CDD" id="cd19804">
    <property type="entry name" value="Bbox1_TRIM19_C-V"/>
    <property type="match status" value="1"/>
</dbReference>
<dbReference type="OrthoDB" id="10250935at2759"/>
<dbReference type="Pfam" id="PF12126">
    <property type="entry name" value="PML_CC"/>
    <property type="match status" value="1"/>
</dbReference>
<evidence type="ECO:0000256" key="2">
    <source>
        <dbReference type="ARBA" id="ARBA00022771"/>
    </source>
</evidence>